<protein>
    <submittedName>
        <fullName evidence="2">Unannotated protein</fullName>
    </submittedName>
</protein>
<proteinExistence type="predicted"/>
<accession>A0A6J7DIV4</accession>
<name>A0A6J7DIV4_9ZZZZ</name>
<feature type="region of interest" description="Disordered" evidence="1">
    <location>
        <begin position="66"/>
        <end position="87"/>
    </location>
</feature>
<dbReference type="EMBL" id="CAFBLR010000041">
    <property type="protein sequence ID" value="CAB4868269.1"/>
    <property type="molecule type" value="Genomic_DNA"/>
</dbReference>
<reference evidence="2" key="1">
    <citation type="submission" date="2020-05" db="EMBL/GenBank/DDBJ databases">
        <authorList>
            <person name="Chiriac C."/>
            <person name="Salcher M."/>
            <person name="Ghai R."/>
            <person name="Kavagutti S V."/>
        </authorList>
    </citation>
    <scope>NUCLEOTIDE SEQUENCE</scope>
</reference>
<organism evidence="2">
    <name type="scientific">freshwater metagenome</name>
    <dbReference type="NCBI Taxonomy" id="449393"/>
    <lineage>
        <taxon>unclassified sequences</taxon>
        <taxon>metagenomes</taxon>
        <taxon>ecological metagenomes</taxon>
    </lineage>
</organism>
<dbReference type="AlphaFoldDB" id="A0A6J7DIV4"/>
<evidence type="ECO:0000313" key="2">
    <source>
        <dbReference type="EMBL" id="CAB4868269.1"/>
    </source>
</evidence>
<evidence type="ECO:0000256" key="1">
    <source>
        <dbReference type="SAM" id="MobiDB-lite"/>
    </source>
</evidence>
<gene>
    <name evidence="2" type="ORF">UFOPK3417_00604</name>
</gene>
<sequence>MGNRTYLRFACTALTTATASVAGAMWGASFSVVIRFTAACTAGEAMMLSHMPVSIGPGSTSVTPIGVPLRSASRPPEKCDSPAFVEE</sequence>